<sequence length="137" mass="14736">MTLRSLAGVLVTGLVLALASPALGASGITPLSPKSGSTVPVGISPTFKMRVKGAGQVWVHVCKSKKKDSDGVICDDESIGQAKKKGGVFQYKPKFFDYDGFWLNTPGTYYWQAHRIQCENGIDDCLQEGPIVKFKVG</sequence>
<evidence type="ECO:0000256" key="1">
    <source>
        <dbReference type="SAM" id="SignalP"/>
    </source>
</evidence>
<feature type="chain" id="PRO_5040846522" evidence="1">
    <location>
        <begin position="25"/>
        <end position="137"/>
    </location>
</feature>
<keyword evidence="1" id="KW-0732">Signal</keyword>
<evidence type="ECO:0000313" key="3">
    <source>
        <dbReference type="Proteomes" id="UP001149140"/>
    </source>
</evidence>
<name>A0A9X3MYC0_9ACTN</name>
<comment type="caution">
    <text evidence="2">The sequence shown here is derived from an EMBL/GenBank/DDBJ whole genome shotgun (WGS) entry which is preliminary data.</text>
</comment>
<accession>A0A9X3MYC0</accession>
<proteinExistence type="predicted"/>
<dbReference type="EMBL" id="JAPDOD010000024">
    <property type="protein sequence ID" value="MDA0163402.1"/>
    <property type="molecule type" value="Genomic_DNA"/>
</dbReference>
<gene>
    <name evidence="2" type="ORF">OM076_24220</name>
</gene>
<feature type="signal peptide" evidence="1">
    <location>
        <begin position="1"/>
        <end position="24"/>
    </location>
</feature>
<dbReference type="AlphaFoldDB" id="A0A9X3MYC0"/>
<dbReference type="Proteomes" id="UP001149140">
    <property type="component" value="Unassembled WGS sequence"/>
</dbReference>
<evidence type="ECO:0000313" key="2">
    <source>
        <dbReference type="EMBL" id="MDA0163402.1"/>
    </source>
</evidence>
<keyword evidence="3" id="KW-1185">Reference proteome</keyword>
<protein>
    <submittedName>
        <fullName evidence="2">Uncharacterized protein</fullName>
    </submittedName>
</protein>
<organism evidence="2 3">
    <name type="scientific">Solirubrobacter ginsenosidimutans</name>
    <dbReference type="NCBI Taxonomy" id="490573"/>
    <lineage>
        <taxon>Bacteria</taxon>
        <taxon>Bacillati</taxon>
        <taxon>Actinomycetota</taxon>
        <taxon>Thermoleophilia</taxon>
        <taxon>Solirubrobacterales</taxon>
        <taxon>Solirubrobacteraceae</taxon>
        <taxon>Solirubrobacter</taxon>
    </lineage>
</organism>
<reference evidence="2" key="1">
    <citation type="submission" date="2022-10" db="EMBL/GenBank/DDBJ databases">
        <title>The WGS of Solirubrobacter ginsenosidimutans DSM 21036.</title>
        <authorList>
            <person name="Jiang Z."/>
        </authorList>
    </citation>
    <scope>NUCLEOTIDE SEQUENCE</scope>
    <source>
        <strain evidence="2">DSM 21036</strain>
    </source>
</reference>
<dbReference type="RefSeq" id="WP_270042645.1">
    <property type="nucleotide sequence ID" value="NZ_JAPDOD010000024.1"/>
</dbReference>